<comment type="caution">
    <text evidence="2">The sequence shown here is derived from an EMBL/GenBank/DDBJ whole genome shotgun (WGS) entry which is preliminary data.</text>
</comment>
<evidence type="ECO:0000313" key="3">
    <source>
        <dbReference type="Proteomes" id="UP000232323"/>
    </source>
</evidence>
<dbReference type="AlphaFoldDB" id="A0A250WZU6"/>
<feature type="compositionally biased region" description="Polar residues" evidence="1">
    <location>
        <begin position="186"/>
        <end position="206"/>
    </location>
</feature>
<dbReference type="EMBL" id="BEGY01000015">
    <property type="protein sequence ID" value="GAX76030.1"/>
    <property type="molecule type" value="Genomic_DNA"/>
</dbReference>
<sequence length="387" mass="42404">MTSDFQRNGSTTSASSVYTVNEFSDIINNEIECAVTSTTTSAGYHNGTAFPREGWIQPCVVCSSWTGGTVELSDKHELSCCKRCESKFWKLKYQLPIVRLSSVLSISQKPPSCLLESTASANLPMLSGSRSFTDAGSTSSQCLPVATEQPSRTSLSSPTPCLPLISGHQDKTPPSAQVRRSGRLYSGSSVRLAHNNSSVTPKSNMKQGRAKSSKGFSRSASKAVRNSNGLLQCKGDSPMVQSTEVWSKDQFLVGQECLKEGRKEASWYRKPEVRRAGSTRIARALWNHQYHNVKRRSEAEHDMADRIPALADKVHVLYAKHPASCLSIFDHVCVEHLESKGGGEHLLLQNRDSSMVSGLMTDQHEKGWSRCLSSLIDSAAGKTSIWE</sequence>
<feature type="compositionally biased region" description="Polar residues" evidence="1">
    <location>
        <begin position="214"/>
        <end position="230"/>
    </location>
</feature>
<gene>
    <name evidence="2" type="ORF">CEUSTIGMA_g3473.t1</name>
</gene>
<keyword evidence="3" id="KW-1185">Reference proteome</keyword>
<evidence type="ECO:0000313" key="2">
    <source>
        <dbReference type="EMBL" id="GAX76030.1"/>
    </source>
</evidence>
<evidence type="ECO:0000256" key="1">
    <source>
        <dbReference type="SAM" id="MobiDB-lite"/>
    </source>
</evidence>
<name>A0A250WZU6_9CHLO</name>
<feature type="region of interest" description="Disordered" evidence="1">
    <location>
        <begin position="140"/>
        <end position="230"/>
    </location>
</feature>
<reference evidence="2 3" key="1">
    <citation type="submission" date="2017-08" db="EMBL/GenBank/DDBJ databases">
        <title>Acidophilic green algal genome provides insights into adaptation to an acidic environment.</title>
        <authorList>
            <person name="Hirooka S."/>
            <person name="Hirose Y."/>
            <person name="Kanesaki Y."/>
            <person name="Higuchi S."/>
            <person name="Fujiwara T."/>
            <person name="Onuma R."/>
            <person name="Era A."/>
            <person name="Ohbayashi R."/>
            <person name="Uzuka A."/>
            <person name="Nozaki H."/>
            <person name="Yoshikawa H."/>
            <person name="Miyagishima S.Y."/>
        </authorList>
    </citation>
    <scope>NUCLEOTIDE SEQUENCE [LARGE SCALE GENOMIC DNA]</scope>
    <source>
        <strain evidence="2 3">NIES-2499</strain>
    </source>
</reference>
<organism evidence="2 3">
    <name type="scientific">Chlamydomonas eustigma</name>
    <dbReference type="NCBI Taxonomy" id="1157962"/>
    <lineage>
        <taxon>Eukaryota</taxon>
        <taxon>Viridiplantae</taxon>
        <taxon>Chlorophyta</taxon>
        <taxon>core chlorophytes</taxon>
        <taxon>Chlorophyceae</taxon>
        <taxon>CS clade</taxon>
        <taxon>Chlamydomonadales</taxon>
        <taxon>Chlamydomonadaceae</taxon>
        <taxon>Chlamydomonas</taxon>
    </lineage>
</organism>
<accession>A0A250WZU6</accession>
<proteinExistence type="predicted"/>
<dbReference type="Proteomes" id="UP000232323">
    <property type="component" value="Unassembled WGS sequence"/>
</dbReference>
<protein>
    <submittedName>
        <fullName evidence="2">Uncharacterized protein</fullName>
    </submittedName>
</protein>
<feature type="compositionally biased region" description="Polar residues" evidence="1">
    <location>
        <begin position="140"/>
        <end position="159"/>
    </location>
</feature>